<evidence type="ECO:0000256" key="6">
    <source>
        <dbReference type="SAM" id="Phobius"/>
    </source>
</evidence>
<feature type="transmembrane region" description="Helical" evidence="6">
    <location>
        <begin position="32"/>
        <end position="50"/>
    </location>
</feature>
<gene>
    <name evidence="7" type="ORF">CEJ45_17580</name>
</gene>
<dbReference type="Pfam" id="PF02653">
    <property type="entry name" value="BPD_transp_2"/>
    <property type="match status" value="1"/>
</dbReference>
<reference evidence="7 8" key="1">
    <citation type="journal article" date="2010" name="Int. J. Syst. Evol. Microbiol.">
        <title>Reclassification of Herbaspirillum putei as a later heterotypic synonym of Herbaspirillum huttiense, with the description of H. huttiense subsp. huttiense subsp. nov. and H. huttiense subsp. putei subsp. nov., comb. nov., and description of Herbaspirillum aquaticum sp. nov.</title>
        <authorList>
            <person name="Dobritsa A.P."/>
            <person name="Reddy M.C."/>
            <person name="Samadpour M."/>
        </authorList>
    </citation>
    <scope>NUCLEOTIDE SEQUENCE [LARGE SCALE GENOMIC DNA]</scope>
    <source>
        <strain evidence="7 8">IEH 4430</strain>
    </source>
</reference>
<comment type="subcellular location">
    <subcellularLocation>
        <location evidence="1">Cell membrane</location>
        <topology evidence="1">Multi-pass membrane protein</topology>
    </subcellularLocation>
</comment>
<evidence type="ECO:0000256" key="2">
    <source>
        <dbReference type="ARBA" id="ARBA00022475"/>
    </source>
</evidence>
<dbReference type="GO" id="GO:0005886">
    <property type="term" value="C:plasma membrane"/>
    <property type="evidence" value="ECO:0007669"/>
    <property type="project" value="UniProtKB-SubCell"/>
</dbReference>
<dbReference type="Proteomes" id="UP000214747">
    <property type="component" value="Unassembled WGS sequence"/>
</dbReference>
<dbReference type="InterPro" id="IPR001851">
    <property type="entry name" value="ABC_transp_permease"/>
</dbReference>
<dbReference type="InterPro" id="IPR043428">
    <property type="entry name" value="LivM-like"/>
</dbReference>
<organism evidence="7 8">
    <name type="scientific">Herbaspirillum aquaticum</name>
    <dbReference type="NCBI Taxonomy" id="568783"/>
    <lineage>
        <taxon>Bacteria</taxon>
        <taxon>Pseudomonadati</taxon>
        <taxon>Pseudomonadota</taxon>
        <taxon>Betaproteobacteria</taxon>
        <taxon>Burkholderiales</taxon>
        <taxon>Oxalobacteraceae</taxon>
        <taxon>Herbaspirillum</taxon>
    </lineage>
</organism>
<evidence type="ECO:0000256" key="4">
    <source>
        <dbReference type="ARBA" id="ARBA00022989"/>
    </source>
</evidence>
<keyword evidence="2" id="KW-1003">Cell membrane</keyword>
<dbReference type="GO" id="GO:0015658">
    <property type="term" value="F:branched-chain amino acid transmembrane transporter activity"/>
    <property type="evidence" value="ECO:0007669"/>
    <property type="project" value="InterPro"/>
</dbReference>
<feature type="transmembrane region" description="Helical" evidence="6">
    <location>
        <begin position="157"/>
        <end position="186"/>
    </location>
</feature>
<keyword evidence="3 6" id="KW-0812">Transmembrane</keyword>
<evidence type="ECO:0000256" key="5">
    <source>
        <dbReference type="ARBA" id="ARBA00023136"/>
    </source>
</evidence>
<feature type="transmembrane region" description="Helical" evidence="6">
    <location>
        <begin position="280"/>
        <end position="299"/>
    </location>
</feature>
<dbReference type="RefSeq" id="WP_088756333.1">
    <property type="nucleotide sequence ID" value="NZ_NJGV01000019.1"/>
</dbReference>
<evidence type="ECO:0000256" key="1">
    <source>
        <dbReference type="ARBA" id="ARBA00004651"/>
    </source>
</evidence>
<keyword evidence="4 6" id="KW-1133">Transmembrane helix</keyword>
<name>A0A225SQ50_9BURK</name>
<evidence type="ECO:0000256" key="3">
    <source>
        <dbReference type="ARBA" id="ARBA00022692"/>
    </source>
</evidence>
<feature type="transmembrane region" description="Helical" evidence="6">
    <location>
        <begin position="109"/>
        <end position="126"/>
    </location>
</feature>
<evidence type="ECO:0000313" key="8">
    <source>
        <dbReference type="Proteomes" id="UP000214747"/>
    </source>
</evidence>
<protein>
    <submittedName>
        <fullName evidence="7">Branched-chain amino acid ABC transporter permease</fullName>
    </submittedName>
</protein>
<feature type="transmembrane region" description="Helical" evidence="6">
    <location>
        <begin position="243"/>
        <end position="268"/>
    </location>
</feature>
<dbReference type="PANTHER" id="PTHR30482">
    <property type="entry name" value="HIGH-AFFINITY BRANCHED-CHAIN AMINO ACID TRANSPORT SYSTEM PERMEASE"/>
    <property type="match status" value="1"/>
</dbReference>
<dbReference type="EMBL" id="NJGV01000019">
    <property type="protein sequence ID" value="OWY33263.1"/>
    <property type="molecule type" value="Genomic_DNA"/>
</dbReference>
<feature type="transmembrane region" description="Helical" evidence="6">
    <location>
        <begin position="207"/>
        <end position="231"/>
    </location>
</feature>
<keyword evidence="8" id="KW-1185">Reference proteome</keyword>
<feature type="transmembrane region" description="Helical" evidence="6">
    <location>
        <begin position="82"/>
        <end position="102"/>
    </location>
</feature>
<dbReference type="AlphaFoldDB" id="A0A225SQ50"/>
<comment type="caution">
    <text evidence="7">The sequence shown here is derived from an EMBL/GenBank/DDBJ whole genome shotgun (WGS) entry which is preliminary data.</text>
</comment>
<feature type="transmembrane region" description="Helical" evidence="6">
    <location>
        <begin position="57"/>
        <end position="76"/>
    </location>
</feature>
<evidence type="ECO:0000313" key="7">
    <source>
        <dbReference type="EMBL" id="OWY33263.1"/>
    </source>
</evidence>
<keyword evidence="5 6" id="KW-0472">Membrane</keyword>
<dbReference type="CDD" id="cd06581">
    <property type="entry name" value="TM_PBP1_LivM_like"/>
    <property type="match status" value="1"/>
</dbReference>
<proteinExistence type="predicted"/>
<accession>A0A225SQ50</accession>
<dbReference type="PANTHER" id="PTHR30482:SF17">
    <property type="entry name" value="ABC TRANSPORTER ATP-BINDING PROTEIN"/>
    <property type="match status" value="1"/>
</dbReference>
<sequence>MQRLFVPLLLVLAVLLPLLAQASGMEYYIGVVTRILIFAMVAASLNFILGYGGMVSFGHAVFFGLGAYVTAIASFHGITSAWLIWLLAALVTALVGLVIGVIALRTRAVYFIMITMALAQLFYYFFVGFRYYGGDDGLQVTARPLLGFGLDMSGDNAFYWVVLAWLVASFVLLQQLLASRFGLALNAIRQNERRAQAIGYPALRYKLAAFVIAAVIAGLAGSLIGMSNLFASPKLLHWSQSGILLVMVALGGVGYFYGGLLGAAAFLLLEEVLSTHFEYWQIYVGLILLLVVMVAPRGVSSLATIGKTLKQGEQHGA</sequence>